<name>A0A6M3IVY7_9ZZZZ</name>
<organism evidence="2">
    <name type="scientific">viral metagenome</name>
    <dbReference type="NCBI Taxonomy" id="1070528"/>
    <lineage>
        <taxon>unclassified sequences</taxon>
        <taxon>metagenomes</taxon>
        <taxon>organismal metagenomes</taxon>
    </lineage>
</organism>
<feature type="domain" description="Helicase HerA central" evidence="1">
    <location>
        <begin position="254"/>
        <end position="468"/>
    </location>
</feature>
<dbReference type="EMBL" id="MT141436">
    <property type="protein sequence ID" value="QJA61291.1"/>
    <property type="molecule type" value="Genomic_DNA"/>
</dbReference>
<evidence type="ECO:0000313" key="2">
    <source>
        <dbReference type="EMBL" id="QJA61291.1"/>
    </source>
</evidence>
<dbReference type="Gene3D" id="3.40.50.300">
    <property type="entry name" value="P-loop containing nucleotide triphosphate hydrolases"/>
    <property type="match status" value="2"/>
</dbReference>
<dbReference type="InterPro" id="IPR051162">
    <property type="entry name" value="T4SS_component"/>
</dbReference>
<dbReference type="AlphaFoldDB" id="A0A6M3IVY7"/>
<gene>
    <name evidence="3" type="ORF">MM415A00143_0055</name>
    <name evidence="2" type="ORF">MM415B00963_0016</name>
</gene>
<protein>
    <submittedName>
        <fullName evidence="2">Putative ATPase domain containing protein</fullName>
    </submittedName>
</protein>
<evidence type="ECO:0000313" key="3">
    <source>
        <dbReference type="EMBL" id="QJI05380.1"/>
    </source>
</evidence>
<sequence>MKYLSRFKRKVAVAVMEAEKEMFFDSLPRRIAPATIEEMPTYIRINGTLMARCIVAGIPPTSDLSGYPADMNPRVIDELMNLSSTGYQIAYSFAVIPISNVKSMKMIDIALYANKVSQESFRDKKGLDRNKQPPLKKVLEEEDFVQNYREIFKGKQKMFHTAFIIIFFGKTDTELRAAESHVKVILESNRIYYEAPDYRQLDTFLSAQPFPFSQDFTWCELFSYHTSALLGTRNPNSRTDETGLLFGQDLKTGKDVMIDLTTLSASHMLLVGPTGSGKTFTSMILLMRALTMLRKRVIYITPKADMGTDYRAVCEYFGGAVIDIGNGISNINPLQILYDEQAHGDLIRVFDDHFELLTQFFQVLFEGLSINMTNYISESLIETYKQKGIIRGIPETWTNKTDFPTMLDLREVWIEDSKDTKNVTAKALADKSFLFTTSWSFMNRPTNINLSSDFIVCDISSVPESLKDALNVFTTGLMGLRFRTDTKKGTVLMIDEGAVFLRNQKLSTFLLRALTQGRSFGVSLWLATQQPSDLQKVNLSEEFRTNMPLSIILGNMRSDTVDIVKGFFKLDENATNDLLSAGVGEGLLLAGEEVIPIKFKPSMLEEEIIKRRLNNKIASVHDGIKLIHDGLLNLVTEHGLIMQDWIDGDDSTLSQLGYEPRRVQRAIGSGLIRAWIKTDIMNGEMVMNQSIDHYSTILQIAGWLQQHGIMVDIQHLDGPDIAFKISEQQYYVEFEHGEQSPQILQQKKQDTSNGRLVFVGTSSNIKYLYRNVGETDTYKRGQQLADFLDSIIESNST</sequence>
<accession>A0A6M3IVY7</accession>
<evidence type="ECO:0000259" key="1">
    <source>
        <dbReference type="Pfam" id="PF01935"/>
    </source>
</evidence>
<dbReference type="InterPro" id="IPR027417">
    <property type="entry name" value="P-loop_NTPase"/>
</dbReference>
<dbReference type="SUPFAM" id="SSF52540">
    <property type="entry name" value="P-loop containing nucleoside triphosphate hydrolases"/>
    <property type="match status" value="1"/>
</dbReference>
<dbReference type="InterPro" id="IPR002789">
    <property type="entry name" value="HerA_central"/>
</dbReference>
<dbReference type="PANTHER" id="PTHR30121:SF6">
    <property type="entry name" value="SLR6007 PROTEIN"/>
    <property type="match status" value="1"/>
</dbReference>
<reference evidence="2" key="1">
    <citation type="submission" date="2020-03" db="EMBL/GenBank/DDBJ databases">
        <title>The deep terrestrial virosphere.</title>
        <authorList>
            <person name="Holmfeldt K."/>
            <person name="Nilsson E."/>
            <person name="Simone D."/>
            <person name="Lopez-Fernandez M."/>
            <person name="Wu X."/>
            <person name="de Brujin I."/>
            <person name="Lundin D."/>
            <person name="Andersson A."/>
            <person name="Bertilsson S."/>
            <person name="Dopson M."/>
        </authorList>
    </citation>
    <scope>NUCLEOTIDE SEQUENCE</scope>
    <source>
        <strain evidence="3">MM415A00143</strain>
        <strain evidence="2">MM415B00963</strain>
    </source>
</reference>
<dbReference type="PANTHER" id="PTHR30121">
    <property type="entry name" value="UNCHARACTERIZED PROTEIN YJGR-RELATED"/>
    <property type="match status" value="1"/>
</dbReference>
<proteinExistence type="predicted"/>
<dbReference type="Pfam" id="PF01935">
    <property type="entry name" value="DUF87"/>
    <property type="match status" value="1"/>
</dbReference>
<dbReference type="EMBL" id="MT145198">
    <property type="protein sequence ID" value="QJI05380.1"/>
    <property type="molecule type" value="Genomic_DNA"/>
</dbReference>